<dbReference type="InterPro" id="IPR004360">
    <property type="entry name" value="Glyas_Fos-R_dOase_dom"/>
</dbReference>
<feature type="domain" description="VOC" evidence="1">
    <location>
        <begin position="5"/>
        <end position="125"/>
    </location>
</feature>
<keyword evidence="3" id="KW-1185">Reference proteome</keyword>
<dbReference type="InterPro" id="IPR050383">
    <property type="entry name" value="GlyoxalaseI/FosfomycinResist"/>
</dbReference>
<dbReference type="InterPro" id="IPR029068">
    <property type="entry name" value="Glyas_Bleomycin-R_OHBP_Dase"/>
</dbReference>
<protein>
    <submittedName>
        <fullName evidence="2">Virulence protein</fullName>
    </submittedName>
</protein>
<sequence>MKISRLDHLVLTVRDIPATVDFYSRVLGMEVVTFAQGRTALIFGQQKINLHQSGREFEPKAGCVMPGSTDLCFILEQSLAHAVEVLEKHGVPLIDGPVERTGAVGKIRSVYFRDPDQNLIEVSEYLSQSGSAPEDLRPSGEFEWP</sequence>
<dbReference type="AlphaFoldDB" id="A0A1M7YQ07"/>
<dbReference type="SUPFAM" id="SSF54593">
    <property type="entry name" value="Glyoxalase/Bleomycin resistance protein/Dihydroxybiphenyl dioxygenase"/>
    <property type="match status" value="1"/>
</dbReference>
<dbReference type="OrthoDB" id="9812656at2"/>
<dbReference type="Pfam" id="PF00903">
    <property type="entry name" value="Glyoxalase"/>
    <property type="match status" value="1"/>
</dbReference>
<dbReference type="CDD" id="cd07253">
    <property type="entry name" value="GLOD5"/>
    <property type="match status" value="1"/>
</dbReference>
<proteinExistence type="predicted"/>
<gene>
    <name evidence="2" type="ORF">VQ7734_00424</name>
</gene>
<dbReference type="PANTHER" id="PTHR21366">
    <property type="entry name" value="GLYOXALASE FAMILY PROTEIN"/>
    <property type="match status" value="1"/>
</dbReference>
<evidence type="ECO:0000313" key="3">
    <source>
        <dbReference type="Proteomes" id="UP000184600"/>
    </source>
</evidence>
<dbReference type="Gene3D" id="3.10.180.10">
    <property type="entry name" value="2,3-Dihydroxybiphenyl 1,2-Dioxygenase, domain 1"/>
    <property type="match status" value="1"/>
</dbReference>
<dbReference type="PROSITE" id="PS51819">
    <property type="entry name" value="VOC"/>
    <property type="match status" value="1"/>
</dbReference>
<organism evidence="2 3">
    <name type="scientific">Vibrio quintilis</name>
    <dbReference type="NCBI Taxonomy" id="1117707"/>
    <lineage>
        <taxon>Bacteria</taxon>
        <taxon>Pseudomonadati</taxon>
        <taxon>Pseudomonadota</taxon>
        <taxon>Gammaproteobacteria</taxon>
        <taxon>Vibrionales</taxon>
        <taxon>Vibrionaceae</taxon>
        <taxon>Vibrio</taxon>
    </lineage>
</organism>
<dbReference type="STRING" id="1117707.VQ7734_00424"/>
<accession>A0A1M7YQ07</accession>
<dbReference type="EMBL" id="FRFG01000007">
    <property type="protein sequence ID" value="SHO54708.1"/>
    <property type="molecule type" value="Genomic_DNA"/>
</dbReference>
<reference evidence="3" key="1">
    <citation type="submission" date="2016-12" db="EMBL/GenBank/DDBJ databases">
        <authorList>
            <person name="Rodrigo-Torres L."/>
            <person name="Arahal R.D."/>
            <person name="Lucena T."/>
        </authorList>
    </citation>
    <scope>NUCLEOTIDE SEQUENCE [LARGE SCALE GENOMIC DNA]</scope>
</reference>
<dbReference type="Proteomes" id="UP000184600">
    <property type="component" value="Unassembled WGS sequence"/>
</dbReference>
<evidence type="ECO:0000313" key="2">
    <source>
        <dbReference type="EMBL" id="SHO54708.1"/>
    </source>
</evidence>
<dbReference type="PANTHER" id="PTHR21366:SF14">
    <property type="entry name" value="GLYOXALASE DOMAIN-CONTAINING PROTEIN 5"/>
    <property type="match status" value="1"/>
</dbReference>
<name>A0A1M7YQ07_9VIBR</name>
<dbReference type="InterPro" id="IPR037523">
    <property type="entry name" value="VOC_core"/>
</dbReference>
<evidence type="ECO:0000259" key="1">
    <source>
        <dbReference type="PROSITE" id="PS51819"/>
    </source>
</evidence>
<dbReference type="RefSeq" id="WP_073579621.1">
    <property type="nucleotide sequence ID" value="NZ_AP024897.1"/>
</dbReference>